<evidence type="ECO:0000256" key="8">
    <source>
        <dbReference type="ARBA" id="ARBA00023239"/>
    </source>
</evidence>
<keyword evidence="12" id="KW-1185">Reference proteome</keyword>
<sequence length="132" mass="14426">MFSLTVRRHFMIAHSLPREAFGPAQGLHGATFVAEVSFRRRELNDDAIVLDIGAASGILEEILEDLNYKNLDEHPAFKGKLSTTEALAKHIADAMAARIQSTDDGPALAGIDVTLRENPDAWASYSLELQGH</sequence>
<dbReference type="PANTHER" id="PTHR12589:SF7">
    <property type="entry name" value="6-PYRUVOYL TETRAHYDROBIOPTERIN SYNTHASE"/>
    <property type="match status" value="1"/>
</dbReference>
<comment type="pathway">
    <text evidence="2">Purine metabolism; 7-cyano-7-deazaguanine biosynthesis.</text>
</comment>
<dbReference type="EC" id="4.1.2.50" evidence="4"/>
<name>A0ABX0THE2_9MICC</name>
<evidence type="ECO:0000256" key="3">
    <source>
        <dbReference type="ARBA" id="ARBA00008900"/>
    </source>
</evidence>
<evidence type="ECO:0000256" key="9">
    <source>
        <dbReference type="ARBA" id="ARBA00031449"/>
    </source>
</evidence>
<evidence type="ECO:0000256" key="1">
    <source>
        <dbReference type="ARBA" id="ARBA00001947"/>
    </source>
</evidence>
<dbReference type="Proteomes" id="UP000802392">
    <property type="component" value="Unassembled WGS sequence"/>
</dbReference>
<proteinExistence type="inferred from homology"/>
<protein>
    <recommendedName>
        <fullName evidence="5">6-carboxy-5,6,7,8-tetrahydropterin synthase</fullName>
        <ecNumber evidence="4">4.1.2.50</ecNumber>
    </recommendedName>
    <alternativeName>
        <fullName evidence="9">Queuosine biosynthesis protein QueD</fullName>
    </alternativeName>
</protein>
<evidence type="ECO:0000256" key="10">
    <source>
        <dbReference type="ARBA" id="ARBA00048807"/>
    </source>
</evidence>
<dbReference type="EMBL" id="JAAOZD010000003">
    <property type="protein sequence ID" value="NIJ01271.1"/>
    <property type="molecule type" value="Genomic_DNA"/>
</dbReference>
<evidence type="ECO:0000256" key="6">
    <source>
        <dbReference type="ARBA" id="ARBA00022723"/>
    </source>
</evidence>
<dbReference type="SUPFAM" id="SSF55620">
    <property type="entry name" value="Tetrahydrobiopterin biosynthesis enzymes-like"/>
    <property type="match status" value="1"/>
</dbReference>
<accession>A0ABX0THE2</accession>
<evidence type="ECO:0000256" key="5">
    <source>
        <dbReference type="ARBA" id="ARBA00018141"/>
    </source>
</evidence>
<keyword evidence="7" id="KW-0862">Zinc</keyword>
<comment type="similarity">
    <text evidence="3">Belongs to the PTPS family. QueD subfamily.</text>
</comment>
<evidence type="ECO:0000256" key="2">
    <source>
        <dbReference type="ARBA" id="ARBA00005061"/>
    </source>
</evidence>
<comment type="cofactor">
    <cofactor evidence="1">
        <name>Zn(2+)</name>
        <dbReference type="ChEBI" id="CHEBI:29105"/>
    </cofactor>
</comment>
<comment type="caution">
    <text evidence="11">The sequence shown here is derived from an EMBL/GenBank/DDBJ whole genome shotgun (WGS) entry which is preliminary data.</text>
</comment>
<comment type="catalytic activity">
    <reaction evidence="10">
        <text>7,8-dihydroneopterin 3'-triphosphate + H2O = 6-carboxy-5,6,7,8-tetrahydropterin + triphosphate + acetaldehyde + 2 H(+)</text>
        <dbReference type="Rhea" id="RHEA:27966"/>
        <dbReference type="ChEBI" id="CHEBI:15343"/>
        <dbReference type="ChEBI" id="CHEBI:15377"/>
        <dbReference type="ChEBI" id="CHEBI:15378"/>
        <dbReference type="ChEBI" id="CHEBI:18036"/>
        <dbReference type="ChEBI" id="CHEBI:58462"/>
        <dbReference type="ChEBI" id="CHEBI:61032"/>
        <dbReference type="EC" id="4.1.2.50"/>
    </reaction>
</comment>
<dbReference type="Pfam" id="PF01242">
    <property type="entry name" value="PTPS"/>
    <property type="match status" value="1"/>
</dbReference>
<dbReference type="InterPro" id="IPR007115">
    <property type="entry name" value="6-PTP_synth/QueD"/>
</dbReference>
<organism evidence="11 12">
    <name type="scientific">Paenarthrobacter ilicis</name>
    <dbReference type="NCBI Taxonomy" id="43665"/>
    <lineage>
        <taxon>Bacteria</taxon>
        <taxon>Bacillati</taxon>
        <taxon>Actinomycetota</taxon>
        <taxon>Actinomycetes</taxon>
        <taxon>Micrococcales</taxon>
        <taxon>Micrococcaceae</taxon>
        <taxon>Paenarthrobacter</taxon>
    </lineage>
</organism>
<dbReference type="GO" id="GO:0003874">
    <property type="term" value="F:6-pyruvoyltetrahydropterin synthase activity"/>
    <property type="evidence" value="ECO:0007669"/>
    <property type="project" value="UniProtKB-EC"/>
</dbReference>
<evidence type="ECO:0000256" key="4">
    <source>
        <dbReference type="ARBA" id="ARBA00012982"/>
    </source>
</evidence>
<evidence type="ECO:0000313" key="11">
    <source>
        <dbReference type="EMBL" id="NIJ01271.1"/>
    </source>
</evidence>
<dbReference type="Gene3D" id="3.30.479.10">
    <property type="entry name" value="6-pyruvoyl tetrahydropterin synthase/QueD"/>
    <property type="match status" value="1"/>
</dbReference>
<evidence type="ECO:0000313" key="12">
    <source>
        <dbReference type="Proteomes" id="UP000802392"/>
    </source>
</evidence>
<reference evidence="11 12" key="1">
    <citation type="submission" date="2020-03" db="EMBL/GenBank/DDBJ databases">
        <title>Genomic Encyclopedia of Type Strains, Phase III (KMG-III): the genomes of soil and plant-associated and newly described type strains.</title>
        <authorList>
            <person name="Whitman W."/>
        </authorList>
    </citation>
    <scope>NUCLEOTIDE SEQUENCE [LARGE SCALE GENOMIC DNA]</scope>
    <source>
        <strain evidence="11 12">CECT 4207</strain>
    </source>
</reference>
<evidence type="ECO:0000256" key="7">
    <source>
        <dbReference type="ARBA" id="ARBA00022833"/>
    </source>
</evidence>
<keyword evidence="8 11" id="KW-0456">Lyase</keyword>
<dbReference type="RefSeq" id="WP_167265047.1">
    <property type="nucleotide sequence ID" value="NZ_BAAAVO010000013.1"/>
</dbReference>
<dbReference type="GO" id="GO:0070497">
    <property type="term" value="F:6-carboxytetrahydropterin synthase activity"/>
    <property type="evidence" value="ECO:0007669"/>
    <property type="project" value="UniProtKB-EC"/>
</dbReference>
<dbReference type="InterPro" id="IPR038418">
    <property type="entry name" value="6-PTP_synth/QueD_sf"/>
</dbReference>
<keyword evidence="6" id="KW-0479">Metal-binding</keyword>
<gene>
    <name evidence="11" type="ORF">FHR86_001592</name>
</gene>
<dbReference type="PANTHER" id="PTHR12589">
    <property type="entry name" value="PYRUVOYL TETRAHYDROBIOPTERIN SYNTHASE"/>
    <property type="match status" value="1"/>
</dbReference>